<accession>A0A1N7ME02</accession>
<proteinExistence type="predicted"/>
<dbReference type="Proteomes" id="UP000186246">
    <property type="component" value="Unassembled WGS sequence"/>
</dbReference>
<reference evidence="2" key="2">
    <citation type="submission" date="2017-01" db="EMBL/GenBank/DDBJ databases">
        <authorList>
            <person name="Mah S.A."/>
            <person name="Swanson W.J."/>
            <person name="Moy G.W."/>
            <person name="Vacquier V.D."/>
        </authorList>
    </citation>
    <scope>NUCLEOTIDE SEQUENCE [LARGE SCALE GENOMIC DNA]</scope>
    <source>
        <strain evidence="2">DSM 21068</strain>
    </source>
</reference>
<dbReference type="STRING" id="551459.SAMN05421796_104216"/>
<dbReference type="AlphaFoldDB" id="A0A1N7ME02"/>
<reference evidence="3" key="3">
    <citation type="submission" date="2017-01" db="EMBL/GenBank/DDBJ databases">
        <authorList>
            <person name="Varghese N."/>
            <person name="Submissions S."/>
        </authorList>
    </citation>
    <scope>NUCLEOTIDE SEQUENCE [LARGE SCALE GENOMIC DNA]</scope>
    <source>
        <strain evidence="3">DSM 21068</strain>
    </source>
</reference>
<reference evidence="1 4" key="1">
    <citation type="submission" date="2016-11" db="EMBL/GenBank/DDBJ databases">
        <title>Whole genomes of Flavobacteriaceae.</title>
        <authorList>
            <person name="Stine C."/>
            <person name="Li C."/>
            <person name="Tadesse D."/>
        </authorList>
    </citation>
    <scope>NUCLEOTIDE SEQUENCE [LARGE SCALE GENOMIC DNA]</scope>
    <source>
        <strain evidence="1 4">DSM 21068</strain>
    </source>
</reference>
<dbReference type="OrthoDB" id="708275at2"/>
<gene>
    <name evidence="1" type="ORF">B0A70_00275</name>
    <name evidence="2" type="ORF">SAMN05421796_104216</name>
</gene>
<evidence type="ECO:0000313" key="1">
    <source>
        <dbReference type="EMBL" id="PQA98060.1"/>
    </source>
</evidence>
<dbReference type="EMBL" id="MUGO01000001">
    <property type="protein sequence ID" value="PQA98060.1"/>
    <property type="molecule type" value="Genomic_DNA"/>
</dbReference>
<evidence type="ECO:0000313" key="2">
    <source>
        <dbReference type="EMBL" id="SIS84395.1"/>
    </source>
</evidence>
<sequence length="129" mass="15226">MRILVFCLLFLLFSCDNPEDKTIIGSWELIDSKCETYKENINEKTDFEYILSFYSNGEYRESINGKQSKDQYIITRNNLILLINSKTSDSVFYKYKLDDHKLILEEVDKNGRFIGAESCSKIVRRLKKE</sequence>
<evidence type="ECO:0000313" key="3">
    <source>
        <dbReference type="Proteomes" id="UP000186246"/>
    </source>
</evidence>
<dbReference type="PROSITE" id="PS51257">
    <property type="entry name" value="PROKAR_LIPOPROTEIN"/>
    <property type="match status" value="1"/>
</dbReference>
<protein>
    <recommendedName>
        <fullName evidence="5">Lipocalin-like domain-containing protein</fullName>
    </recommendedName>
</protein>
<dbReference type="Proteomes" id="UP000238314">
    <property type="component" value="Unassembled WGS sequence"/>
</dbReference>
<organism evidence="2 3">
    <name type="scientific">Chryseobacterium piscicola</name>
    <dbReference type="NCBI Taxonomy" id="551459"/>
    <lineage>
        <taxon>Bacteria</taxon>
        <taxon>Pseudomonadati</taxon>
        <taxon>Bacteroidota</taxon>
        <taxon>Flavobacteriia</taxon>
        <taxon>Flavobacteriales</taxon>
        <taxon>Weeksellaceae</taxon>
        <taxon>Chryseobacterium group</taxon>
        <taxon>Chryseobacterium</taxon>
    </lineage>
</organism>
<keyword evidence="4" id="KW-1185">Reference proteome</keyword>
<name>A0A1N7ME02_9FLAO</name>
<dbReference type="EMBL" id="FTOJ01000004">
    <property type="protein sequence ID" value="SIS84395.1"/>
    <property type="molecule type" value="Genomic_DNA"/>
</dbReference>
<evidence type="ECO:0000313" key="4">
    <source>
        <dbReference type="Proteomes" id="UP000238314"/>
    </source>
</evidence>
<evidence type="ECO:0008006" key="5">
    <source>
        <dbReference type="Google" id="ProtNLM"/>
    </source>
</evidence>
<dbReference type="RefSeq" id="WP_076451612.1">
    <property type="nucleotide sequence ID" value="NZ_FTOJ01000004.1"/>
</dbReference>